<accession>A0A397VYV2</accession>
<comment type="caution">
    <text evidence="2">The sequence shown here is derived from an EMBL/GenBank/DDBJ whole genome shotgun (WGS) entry which is preliminary data.</text>
</comment>
<reference evidence="2 3" key="1">
    <citation type="submission" date="2018-06" db="EMBL/GenBank/DDBJ databases">
        <title>Comparative genomics reveals the genomic features of Rhizophagus irregularis, R. cerebriforme, R. diaphanum and Gigaspora rosea, and their symbiotic lifestyle signature.</title>
        <authorList>
            <person name="Morin E."/>
            <person name="San Clemente H."/>
            <person name="Chen E.C.H."/>
            <person name="De La Providencia I."/>
            <person name="Hainaut M."/>
            <person name="Kuo A."/>
            <person name="Kohler A."/>
            <person name="Murat C."/>
            <person name="Tang N."/>
            <person name="Roy S."/>
            <person name="Loubradou J."/>
            <person name="Henrissat B."/>
            <person name="Grigoriev I.V."/>
            <person name="Corradi N."/>
            <person name="Roux C."/>
            <person name="Martin F.M."/>
        </authorList>
    </citation>
    <scope>NUCLEOTIDE SEQUENCE [LARGE SCALE GENOMIC DNA]</scope>
    <source>
        <strain evidence="2 3">DAOM 194757</strain>
    </source>
</reference>
<gene>
    <name evidence="2" type="ORF">C2G38_2163161</name>
</gene>
<keyword evidence="3" id="KW-1185">Reference proteome</keyword>
<keyword evidence="1" id="KW-0812">Transmembrane</keyword>
<name>A0A397VYV2_9GLOM</name>
<keyword evidence="1" id="KW-0472">Membrane</keyword>
<keyword evidence="1" id="KW-1133">Transmembrane helix</keyword>
<dbReference type="EMBL" id="QKWP01000133">
    <property type="protein sequence ID" value="RIB26517.1"/>
    <property type="molecule type" value="Genomic_DNA"/>
</dbReference>
<dbReference type="Proteomes" id="UP000266673">
    <property type="component" value="Unassembled WGS sequence"/>
</dbReference>
<organism evidence="2 3">
    <name type="scientific">Gigaspora rosea</name>
    <dbReference type="NCBI Taxonomy" id="44941"/>
    <lineage>
        <taxon>Eukaryota</taxon>
        <taxon>Fungi</taxon>
        <taxon>Fungi incertae sedis</taxon>
        <taxon>Mucoromycota</taxon>
        <taxon>Glomeromycotina</taxon>
        <taxon>Glomeromycetes</taxon>
        <taxon>Diversisporales</taxon>
        <taxon>Gigasporaceae</taxon>
        <taxon>Gigaspora</taxon>
    </lineage>
</organism>
<feature type="transmembrane region" description="Helical" evidence="1">
    <location>
        <begin position="139"/>
        <end position="160"/>
    </location>
</feature>
<evidence type="ECO:0000313" key="3">
    <source>
        <dbReference type="Proteomes" id="UP000266673"/>
    </source>
</evidence>
<evidence type="ECO:0000256" key="1">
    <source>
        <dbReference type="SAM" id="Phobius"/>
    </source>
</evidence>
<evidence type="ECO:0000313" key="2">
    <source>
        <dbReference type="EMBL" id="RIB26517.1"/>
    </source>
</evidence>
<dbReference type="AlphaFoldDB" id="A0A397VYV2"/>
<dbReference type="OrthoDB" id="10567185at2759"/>
<proteinExistence type="predicted"/>
<sequence>MEELINDRQTQRTKQTLASCTTMGTGYTASAFTEDNYSTSDTISSSFSEVQLSFNTSLSLTATSSNNYPISEIYDEFLLEKDFSDEEIELSTNSLSERNYINPNPNLLEMYNSKHGIELRTIVVLKVHRLLRRRRCKGLRWLFISVSTFFGVFFCIWTFLVRRWCCFTLSRFRFGILLNINLWGFRSVDFSWIRLLRVASWVLVQFFIGTRVPGPNLGLSSLFFIRSVLVLEPYTRMMRSTCR</sequence>
<protein>
    <submittedName>
        <fullName evidence="2">Uncharacterized protein</fullName>
    </submittedName>
</protein>